<dbReference type="GO" id="GO:0003677">
    <property type="term" value="F:DNA binding"/>
    <property type="evidence" value="ECO:0007669"/>
    <property type="project" value="UniProtKB-KW"/>
</dbReference>
<dbReference type="Gene3D" id="1.10.10.10">
    <property type="entry name" value="Winged helix-like DNA-binding domain superfamily/Winged helix DNA-binding domain"/>
    <property type="match status" value="1"/>
</dbReference>
<dbReference type="RefSeq" id="WP_022277855.1">
    <property type="nucleotide sequence ID" value="NZ_CABJGD010000052.1"/>
</dbReference>
<evidence type="ECO:0000256" key="1">
    <source>
        <dbReference type="ARBA" id="ARBA00023125"/>
    </source>
</evidence>
<name>A0A413SVB1_9BACT</name>
<feature type="domain" description="HU" evidence="2">
    <location>
        <begin position="1"/>
        <end position="123"/>
    </location>
</feature>
<dbReference type="Gene3D" id="4.10.520.10">
    <property type="entry name" value="IHF-like DNA-binding proteins"/>
    <property type="match status" value="1"/>
</dbReference>
<organism evidence="3 4">
    <name type="scientific">Phocaeicola coprophilus</name>
    <dbReference type="NCBI Taxonomy" id="387090"/>
    <lineage>
        <taxon>Bacteria</taxon>
        <taxon>Pseudomonadati</taxon>
        <taxon>Bacteroidota</taxon>
        <taxon>Bacteroidia</taxon>
        <taxon>Bacteroidales</taxon>
        <taxon>Bacteroidaceae</taxon>
        <taxon>Phocaeicola</taxon>
    </lineage>
</organism>
<proteinExistence type="predicted"/>
<dbReference type="EMBL" id="QSFT01000052">
    <property type="protein sequence ID" value="RHA72975.1"/>
    <property type="molecule type" value="Genomic_DNA"/>
</dbReference>
<evidence type="ECO:0000313" key="4">
    <source>
        <dbReference type="Proteomes" id="UP000283855"/>
    </source>
</evidence>
<accession>A0A413SVB1</accession>
<evidence type="ECO:0000259" key="2">
    <source>
        <dbReference type="Pfam" id="PF18291"/>
    </source>
</evidence>
<dbReference type="Proteomes" id="UP000283855">
    <property type="component" value="Unassembled WGS sequence"/>
</dbReference>
<dbReference type="SUPFAM" id="SSF47729">
    <property type="entry name" value="IHF-like DNA-binding proteins"/>
    <property type="match status" value="1"/>
</dbReference>
<gene>
    <name evidence="3" type="ORF">DW921_14620</name>
</gene>
<dbReference type="Pfam" id="PF18291">
    <property type="entry name" value="HU-HIG"/>
    <property type="match status" value="1"/>
</dbReference>
<sequence length="211" mass="23998">MAVKIAFYESPDPTGDGVKHFHARAVERETIRMDRLSHFVTHRCTVSESDILAVLTALSDVMVDAFLEGHRVYLRGLGYFDITLTNDEIRSLKEGNVRKVHFKSVKFVPEASLRKRLERGMKFVRASSTIPFSNRLTEEEVNEKLAGYFASHPFITRMEMQKLCGFKRSMALACINRLIDEGRLRNMGTRRTPVYVPVEGAFPLPDSEAGE</sequence>
<dbReference type="AlphaFoldDB" id="A0A413SVB1"/>
<reference evidence="3 4" key="1">
    <citation type="submission" date="2018-08" db="EMBL/GenBank/DDBJ databases">
        <title>A genome reference for cultivated species of the human gut microbiota.</title>
        <authorList>
            <person name="Zou Y."/>
            <person name="Xue W."/>
            <person name="Luo G."/>
        </authorList>
    </citation>
    <scope>NUCLEOTIDE SEQUENCE [LARGE SCALE GENOMIC DNA]</scope>
    <source>
        <strain evidence="3 4">AM42-38</strain>
    </source>
</reference>
<dbReference type="InterPro" id="IPR041607">
    <property type="entry name" value="HU-HIG"/>
</dbReference>
<dbReference type="InterPro" id="IPR010992">
    <property type="entry name" value="IHF-like_DNA-bd_dom_sf"/>
</dbReference>
<evidence type="ECO:0000313" key="3">
    <source>
        <dbReference type="EMBL" id="RHA72975.1"/>
    </source>
</evidence>
<dbReference type="InterPro" id="IPR036388">
    <property type="entry name" value="WH-like_DNA-bd_sf"/>
</dbReference>
<protein>
    <recommendedName>
        <fullName evidence="2">HU domain-containing protein</fullName>
    </recommendedName>
</protein>
<comment type="caution">
    <text evidence="3">The sequence shown here is derived from an EMBL/GenBank/DDBJ whole genome shotgun (WGS) entry which is preliminary data.</text>
</comment>
<keyword evidence="1" id="KW-0238">DNA-binding</keyword>